<accession>A0ABV8XKP4</accession>
<dbReference type="InterPro" id="IPR038461">
    <property type="entry name" value="Schlafen_AlbA_2_dom_sf"/>
</dbReference>
<protein>
    <recommendedName>
        <fullName evidence="3">DNA-binding protein</fullName>
    </recommendedName>
</protein>
<proteinExistence type="predicted"/>
<dbReference type="Proteomes" id="UP001595998">
    <property type="component" value="Unassembled WGS sequence"/>
</dbReference>
<dbReference type="RefSeq" id="WP_380035466.1">
    <property type="nucleotide sequence ID" value="NZ_JBHSEH010000004.1"/>
</dbReference>
<gene>
    <name evidence="1" type="ORF">ACFOZ9_01410</name>
</gene>
<evidence type="ECO:0008006" key="3">
    <source>
        <dbReference type="Google" id="ProtNLM"/>
    </source>
</evidence>
<organism evidence="1 2">
    <name type="scientific">Deinococcus navajonensis</name>
    <dbReference type="NCBI Taxonomy" id="309884"/>
    <lineage>
        <taxon>Bacteria</taxon>
        <taxon>Thermotogati</taxon>
        <taxon>Deinococcota</taxon>
        <taxon>Deinococci</taxon>
        <taxon>Deinococcales</taxon>
        <taxon>Deinococcaceae</taxon>
        <taxon>Deinococcus</taxon>
    </lineage>
</organism>
<sequence length="297" mass="34404">MDYADPEQLEQFLLARVREKTEKDKLDLKRELKGWDRPPDKAAQMNIVRLVNAFANTSSDEYDDHGFLIFGADKADGDITADVPVLRTKGEDKLHAEIGQRLEGYLYPVPQFEIYRFERNGLTWGAMVIKPMRQGPSIFITEYDGLKVGDWRVRKLARAAQPTSDDYRRMQQGWTRPLEQRIRELEREVAGYKGELRAREEAFTPALKIEPAERSFLLKHRDAAVRKNTKVFEAELELQSLASSMHEHPRTKQIHADRAERTRKLGETKTAFPMDENFIKVRLKSVLEQVMPAHVIV</sequence>
<dbReference type="Gene3D" id="3.30.950.30">
    <property type="entry name" value="Schlafen, AAA domain"/>
    <property type="match status" value="1"/>
</dbReference>
<name>A0ABV8XKP4_9DEIO</name>
<evidence type="ECO:0000313" key="2">
    <source>
        <dbReference type="Proteomes" id="UP001595998"/>
    </source>
</evidence>
<evidence type="ECO:0000313" key="1">
    <source>
        <dbReference type="EMBL" id="MFC4424850.1"/>
    </source>
</evidence>
<reference evidence="2" key="1">
    <citation type="journal article" date="2019" name="Int. J. Syst. Evol. Microbiol.">
        <title>The Global Catalogue of Microorganisms (GCM) 10K type strain sequencing project: providing services to taxonomists for standard genome sequencing and annotation.</title>
        <authorList>
            <consortium name="The Broad Institute Genomics Platform"/>
            <consortium name="The Broad Institute Genome Sequencing Center for Infectious Disease"/>
            <person name="Wu L."/>
            <person name="Ma J."/>
        </authorList>
    </citation>
    <scope>NUCLEOTIDE SEQUENCE [LARGE SCALE GENOMIC DNA]</scope>
    <source>
        <strain evidence="2">CCUG 56029</strain>
    </source>
</reference>
<keyword evidence="2" id="KW-1185">Reference proteome</keyword>
<comment type="caution">
    <text evidence="1">The sequence shown here is derived from an EMBL/GenBank/DDBJ whole genome shotgun (WGS) entry which is preliminary data.</text>
</comment>
<dbReference type="EMBL" id="JBHSEH010000004">
    <property type="protein sequence ID" value="MFC4424850.1"/>
    <property type="molecule type" value="Genomic_DNA"/>
</dbReference>